<proteinExistence type="predicted"/>
<gene>
    <name evidence="1" type="ORF">NPIL_525481</name>
</gene>
<protein>
    <submittedName>
        <fullName evidence="1">Uncharacterized protein</fullName>
    </submittedName>
</protein>
<name>A0A8X6MGA3_NEPPI</name>
<organism evidence="1 2">
    <name type="scientific">Nephila pilipes</name>
    <name type="common">Giant wood spider</name>
    <name type="synonym">Nephila maculata</name>
    <dbReference type="NCBI Taxonomy" id="299642"/>
    <lineage>
        <taxon>Eukaryota</taxon>
        <taxon>Metazoa</taxon>
        <taxon>Ecdysozoa</taxon>
        <taxon>Arthropoda</taxon>
        <taxon>Chelicerata</taxon>
        <taxon>Arachnida</taxon>
        <taxon>Araneae</taxon>
        <taxon>Araneomorphae</taxon>
        <taxon>Entelegynae</taxon>
        <taxon>Araneoidea</taxon>
        <taxon>Nephilidae</taxon>
        <taxon>Nephila</taxon>
    </lineage>
</organism>
<evidence type="ECO:0000313" key="2">
    <source>
        <dbReference type="Proteomes" id="UP000887013"/>
    </source>
</evidence>
<dbReference type="EMBL" id="BMAW01092194">
    <property type="protein sequence ID" value="GFS53599.1"/>
    <property type="molecule type" value="Genomic_DNA"/>
</dbReference>
<dbReference type="Proteomes" id="UP000887013">
    <property type="component" value="Unassembled WGS sequence"/>
</dbReference>
<reference evidence="1" key="1">
    <citation type="submission" date="2020-08" db="EMBL/GenBank/DDBJ databases">
        <title>Multicomponent nature underlies the extraordinary mechanical properties of spider dragline silk.</title>
        <authorList>
            <person name="Kono N."/>
            <person name="Nakamura H."/>
            <person name="Mori M."/>
            <person name="Yoshida Y."/>
            <person name="Ohtoshi R."/>
            <person name="Malay A.D."/>
            <person name="Moran D.A.P."/>
            <person name="Tomita M."/>
            <person name="Numata K."/>
            <person name="Arakawa K."/>
        </authorList>
    </citation>
    <scope>NUCLEOTIDE SEQUENCE</scope>
</reference>
<sequence>MRLTRFTAGSRARKGPGSSIRVAWGSQTKRAQQPIQAAYATALGLVGLAGNNMGVAGKWGESGVYLVRRE</sequence>
<dbReference type="AlphaFoldDB" id="A0A8X6MGA3"/>
<comment type="caution">
    <text evidence="1">The sequence shown here is derived from an EMBL/GenBank/DDBJ whole genome shotgun (WGS) entry which is preliminary data.</text>
</comment>
<evidence type="ECO:0000313" key="1">
    <source>
        <dbReference type="EMBL" id="GFS53599.1"/>
    </source>
</evidence>
<keyword evidence="2" id="KW-1185">Reference proteome</keyword>
<accession>A0A8X6MGA3</accession>